<reference evidence="4 5" key="1">
    <citation type="submission" date="2024-04" db="EMBL/GenBank/DDBJ databases">
        <authorList>
            <consortium name="Genoscope - CEA"/>
            <person name="William W."/>
        </authorList>
    </citation>
    <scope>NUCLEOTIDE SEQUENCE [LARGE SCALE GENOMIC DNA]</scope>
</reference>
<dbReference type="InterPro" id="IPR001611">
    <property type="entry name" value="Leu-rich_rpt"/>
</dbReference>
<keyword evidence="2" id="KW-0732">Signal</keyword>
<evidence type="ECO:0000256" key="2">
    <source>
        <dbReference type="ARBA" id="ARBA00022729"/>
    </source>
</evidence>
<dbReference type="InterPro" id="IPR032675">
    <property type="entry name" value="LRR_dom_sf"/>
</dbReference>
<feature type="non-terminal residue" evidence="4">
    <location>
        <position position="225"/>
    </location>
</feature>
<dbReference type="EMBL" id="CAXITT010000593">
    <property type="protein sequence ID" value="CAL1544044.1"/>
    <property type="molecule type" value="Genomic_DNA"/>
</dbReference>
<organism evidence="4 5">
    <name type="scientific">Lymnaea stagnalis</name>
    <name type="common">Great pond snail</name>
    <name type="synonym">Helix stagnalis</name>
    <dbReference type="NCBI Taxonomy" id="6523"/>
    <lineage>
        <taxon>Eukaryota</taxon>
        <taxon>Metazoa</taxon>
        <taxon>Spiralia</taxon>
        <taxon>Lophotrochozoa</taxon>
        <taxon>Mollusca</taxon>
        <taxon>Gastropoda</taxon>
        <taxon>Heterobranchia</taxon>
        <taxon>Euthyneura</taxon>
        <taxon>Panpulmonata</taxon>
        <taxon>Hygrophila</taxon>
        <taxon>Lymnaeoidea</taxon>
        <taxon>Lymnaeidae</taxon>
        <taxon>Lymnaea</taxon>
    </lineage>
</organism>
<dbReference type="InterPro" id="IPR003591">
    <property type="entry name" value="Leu-rich_rpt_typical-subtyp"/>
</dbReference>
<evidence type="ECO:0000313" key="4">
    <source>
        <dbReference type="EMBL" id="CAL1544044.1"/>
    </source>
</evidence>
<proteinExistence type="predicted"/>
<keyword evidence="3" id="KW-0677">Repeat</keyword>
<sequence length="225" mass="25525">MYTSLTYVKILTESLKVLRSGRLNYSSPVINLDLTRNIISTVQDNSFILFPNLLTLSLNNNQIRNLTREMFTGLYKLRSLSVSKNYITFIANDTFDDLGTLVNLDISYNQIIYTGHDLIPVRILIPLNNLEQIYINWICQRGTYMCGKYPNKALRVLRNLKVLSVDGADTHGLGPEIKSLIHLRHLIITAPDANFLAYLSPDFIEKLPASLKKIDLSGNGLSYEI</sequence>
<dbReference type="Pfam" id="PF13855">
    <property type="entry name" value="LRR_8"/>
    <property type="match status" value="1"/>
</dbReference>
<dbReference type="SUPFAM" id="SSF52058">
    <property type="entry name" value="L domain-like"/>
    <property type="match status" value="1"/>
</dbReference>
<evidence type="ECO:0000256" key="3">
    <source>
        <dbReference type="ARBA" id="ARBA00022737"/>
    </source>
</evidence>
<keyword evidence="5" id="KW-1185">Reference proteome</keyword>
<dbReference type="InterPro" id="IPR050328">
    <property type="entry name" value="Dev_Immune_Receptor"/>
</dbReference>
<dbReference type="PROSITE" id="PS51450">
    <property type="entry name" value="LRR"/>
    <property type="match status" value="1"/>
</dbReference>
<accession>A0AAV2ICU6</accession>
<dbReference type="PANTHER" id="PTHR24373">
    <property type="entry name" value="SLIT RELATED LEUCINE-RICH REPEAT NEURONAL PROTEIN"/>
    <property type="match status" value="1"/>
</dbReference>
<keyword evidence="1" id="KW-0433">Leucine-rich repeat</keyword>
<evidence type="ECO:0000313" key="5">
    <source>
        <dbReference type="Proteomes" id="UP001497497"/>
    </source>
</evidence>
<evidence type="ECO:0000256" key="1">
    <source>
        <dbReference type="ARBA" id="ARBA00022614"/>
    </source>
</evidence>
<protein>
    <submittedName>
        <fullName evidence="4">Uncharacterized protein</fullName>
    </submittedName>
</protein>
<dbReference type="SMART" id="SM00369">
    <property type="entry name" value="LRR_TYP"/>
    <property type="match status" value="2"/>
</dbReference>
<gene>
    <name evidence="4" type="ORF">GSLYS_00017557001</name>
</gene>
<name>A0AAV2ICU6_LYMST</name>
<dbReference type="AlphaFoldDB" id="A0AAV2ICU6"/>
<dbReference type="Gene3D" id="3.80.10.10">
    <property type="entry name" value="Ribonuclease Inhibitor"/>
    <property type="match status" value="1"/>
</dbReference>
<dbReference type="PANTHER" id="PTHR24373:SF392">
    <property type="entry name" value="NEPHROCAN"/>
    <property type="match status" value="1"/>
</dbReference>
<comment type="caution">
    <text evidence="4">The sequence shown here is derived from an EMBL/GenBank/DDBJ whole genome shotgun (WGS) entry which is preliminary data.</text>
</comment>
<dbReference type="Proteomes" id="UP001497497">
    <property type="component" value="Unassembled WGS sequence"/>
</dbReference>